<evidence type="ECO:0008006" key="3">
    <source>
        <dbReference type="Google" id="ProtNLM"/>
    </source>
</evidence>
<reference evidence="1 2" key="1">
    <citation type="journal article" date="2006" name="Science">
        <title>Phytophthora genome sequences uncover evolutionary origins and mechanisms of pathogenesis.</title>
        <authorList>
            <person name="Tyler B.M."/>
            <person name="Tripathy S."/>
            <person name="Zhang X."/>
            <person name="Dehal P."/>
            <person name="Jiang R.H."/>
            <person name="Aerts A."/>
            <person name="Arredondo F.D."/>
            <person name="Baxter L."/>
            <person name="Bensasson D."/>
            <person name="Beynon J.L."/>
            <person name="Chapman J."/>
            <person name="Damasceno C.M."/>
            <person name="Dorrance A.E."/>
            <person name="Dou D."/>
            <person name="Dickerman A.W."/>
            <person name="Dubchak I.L."/>
            <person name="Garbelotto M."/>
            <person name="Gijzen M."/>
            <person name="Gordon S.G."/>
            <person name="Govers F."/>
            <person name="Grunwald N.J."/>
            <person name="Huang W."/>
            <person name="Ivors K.L."/>
            <person name="Jones R.W."/>
            <person name="Kamoun S."/>
            <person name="Krampis K."/>
            <person name="Lamour K.H."/>
            <person name="Lee M.K."/>
            <person name="McDonald W.H."/>
            <person name="Medina M."/>
            <person name="Meijer H.J."/>
            <person name="Nordberg E.K."/>
            <person name="Maclean D.J."/>
            <person name="Ospina-Giraldo M.D."/>
            <person name="Morris P.F."/>
            <person name="Phuntumart V."/>
            <person name="Putnam N.H."/>
            <person name="Rash S."/>
            <person name="Rose J.K."/>
            <person name="Sakihama Y."/>
            <person name="Salamov A.A."/>
            <person name="Savidor A."/>
            <person name="Scheuring C.F."/>
            <person name="Smith B.M."/>
            <person name="Sobral B.W."/>
            <person name="Terry A."/>
            <person name="Torto-Alalibo T.A."/>
            <person name="Win J."/>
            <person name="Xu Z."/>
            <person name="Zhang H."/>
            <person name="Grigoriev I.V."/>
            <person name="Rokhsar D.S."/>
            <person name="Boore J.L."/>
        </authorList>
    </citation>
    <scope>NUCLEOTIDE SEQUENCE [LARGE SCALE GENOMIC DNA]</scope>
    <source>
        <strain evidence="1 2">P6497</strain>
    </source>
</reference>
<organism evidence="1 2">
    <name type="scientific">Phytophthora sojae (strain P6497)</name>
    <name type="common">Soybean stem and root rot agent</name>
    <name type="synonym">Phytophthora megasperma f. sp. glycines</name>
    <dbReference type="NCBI Taxonomy" id="1094619"/>
    <lineage>
        <taxon>Eukaryota</taxon>
        <taxon>Sar</taxon>
        <taxon>Stramenopiles</taxon>
        <taxon>Oomycota</taxon>
        <taxon>Peronosporomycetes</taxon>
        <taxon>Peronosporales</taxon>
        <taxon>Peronosporaceae</taxon>
        <taxon>Phytophthora</taxon>
    </lineage>
</organism>
<feature type="non-terminal residue" evidence="1">
    <location>
        <position position="95"/>
    </location>
</feature>
<gene>
    <name evidence="1" type="ORF">PHYSODRAFT_535470</name>
</gene>
<accession>G5AI05</accession>
<evidence type="ECO:0000313" key="2">
    <source>
        <dbReference type="Proteomes" id="UP000002640"/>
    </source>
</evidence>
<evidence type="ECO:0000313" key="1">
    <source>
        <dbReference type="EMBL" id="EGZ04834.1"/>
    </source>
</evidence>
<dbReference type="RefSeq" id="XP_009539676.1">
    <property type="nucleotide sequence ID" value="XM_009541381.1"/>
</dbReference>
<dbReference type="EMBL" id="JH159173">
    <property type="protein sequence ID" value="EGZ04834.1"/>
    <property type="molecule type" value="Genomic_DNA"/>
</dbReference>
<dbReference type="KEGG" id="psoj:PHYSODRAFT_535470"/>
<proteinExistence type="predicted"/>
<dbReference type="OMA" id="WCPLKGA"/>
<dbReference type="STRING" id="1094619.G5AI05"/>
<protein>
    <recommendedName>
        <fullName evidence="3">CBM1 domain-containing protein</fullName>
    </recommendedName>
</protein>
<dbReference type="InParanoid" id="G5AI05"/>
<dbReference type="AlphaFoldDB" id="G5AI05"/>
<keyword evidence="2" id="KW-1185">Reference proteome</keyword>
<sequence length="95" mass="9358">MATNSTSTTSTSTAASSNKTCINVSVEGDATYCIQGPICSGSGSSSAGSWCPLKGAVAVKDCNSNKLPSWTSAGTCVAPSDAVCAKIKTGAWGCV</sequence>
<name>G5AI05_PHYSP</name>
<dbReference type="GeneID" id="20662129"/>
<dbReference type="Proteomes" id="UP000002640">
    <property type="component" value="Unassembled WGS sequence"/>
</dbReference>